<name>A0A178MRR7_9PROT</name>
<evidence type="ECO:0000259" key="5">
    <source>
        <dbReference type="Pfam" id="PF00501"/>
    </source>
</evidence>
<evidence type="ECO:0000313" key="7">
    <source>
        <dbReference type="EMBL" id="OAN50775.1"/>
    </source>
</evidence>
<dbReference type="Pfam" id="PF00501">
    <property type="entry name" value="AMP-binding"/>
    <property type="match status" value="1"/>
</dbReference>
<dbReference type="InterPro" id="IPR051087">
    <property type="entry name" value="Mitochondrial_ACSM"/>
</dbReference>
<evidence type="ECO:0000259" key="6">
    <source>
        <dbReference type="Pfam" id="PF13193"/>
    </source>
</evidence>
<dbReference type="PANTHER" id="PTHR43605:SF10">
    <property type="entry name" value="ACYL-COA SYNTHETASE MEDIUM CHAIN FAMILY MEMBER 3"/>
    <property type="match status" value="1"/>
</dbReference>
<dbReference type="InterPro" id="IPR000873">
    <property type="entry name" value="AMP-dep_synth/lig_dom"/>
</dbReference>
<comment type="caution">
    <text evidence="7">The sequence shown here is derived from an EMBL/GenBank/DDBJ whole genome shotgun (WGS) entry which is preliminary data.</text>
</comment>
<dbReference type="GO" id="GO:0006633">
    <property type="term" value="P:fatty acid biosynthetic process"/>
    <property type="evidence" value="ECO:0007669"/>
    <property type="project" value="TreeGrafter"/>
</dbReference>
<comment type="similarity">
    <text evidence="1">Belongs to the ATP-dependent AMP-binding enzyme family.</text>
</comment>
<gene>
    <name evidence="7" type="ORF">A6A05_11685</name>
</gene>
<accession>A0A178MRR7</accession>
<keyword evidence="8" id="KW-1185">Reference proteome</keyword>
<dbReference type="PANTHER" id="PTHR43605">
    <property type="entry name" value="ACYL-COENZYME A SYNTHETASE"/>
    <property type="match status" value="1"/>
</dbReference>
<feature type="domain" description="AMP-binding enzyme C-terminal" evidence="6">
    <location>
        <begin position="450"/>
        <end position="522"/>
    </location>
</feature>
<dbReference type="InterPro" id="IPR045851">
    <property type="entry name" value="AMP-bd_C_sf"/>
</dbReference>
<evidence type="ECO:0000256" key="4">
    <source>
        <dbReference type="ARBA" id="ARBA00022840"/>
    </source>
</evidence>
<feature type="domain" description="AMP-dependent synthetase/ligase" evidence="5">
    <location>
        <begin position="41"/>
        <end position="384"/>
    </location>
</feature>
<dbReference type="InterPro" id="IPR042099">
    <property type="entry name" value="ANL_N_sf"/>
</dbReference>
<dbReference type="Pfam" id="PF13193">
    <property type="entry name" value="AMP-binding_C"/>
    <property type="match status" value="1"/>
</dbReference>
<dbReference type="InterPro" id="IPR025110">
    <property type="entry name" value="AMP-bd_C"/>
</dbReference>
<sequence length="546" mass="57575">MLKSARSYEEACRTFRWRIPGLYNLAFDVCDRQTMAGADGHRTALAVEAADGTVERATFHMLRLLSNRLANVLAAHGVIAGERVLISLPPSIEAAIAILAVLKMGAVAVPAPCTLGEIPLAWRLADSGAHAAIVAASVAPRLLAGRDGAPNLTAILVASDPVAGTEDLWQALEAAPDAFPPQVTGADAPAFLFYPADAMGRPPGILHAHRTLPGSLPPVEFALGFFPQVGDIFWTPADWMSFEALIWGILPAWHHGMTVIALTETDPTRQLAAIGRHGVRAAWIPPAHLRRLTNATNSNPSPNLRALASGPEPLDEALRQKAAERFGVAPNDIFGTVLTGATIANGHPVMERLAGSPGRAAPGITVEAVDASGRPLPAGERGLLAASPGSPGACLGRWTGEGWVGTALPSGWQPDGMIGSRDLDGYVWPDEVKPDDGVAMIDDLPVALEEVEAALIWHPGIAAAAIVQLPSGELKAFVVPGPGHGPDIDLARRLQAFIATRRAIHEVPRRIEFVDSLPTNADGIDRDALLNRPLKVDAPDPGERWG</sequence>
<reference evidence="7 8" key="1">
    <citation type="submission" date="2016-04" db="EMBL/GenBank/DDBJ databases">
        <title>Draft genome sequence of freshwater magnetotactic bacteria Magnetospirillum marisnigri SP-1 and Magnetospirillum moscoviense BB-1.</title>
        <authorList>
            <person name="Koziaeva V."/>
            <person name="Dziuba M.V."/>
            <person name="Ivanov T.M."/>
            <person name="Kuznetsov B."/>
            <person name="Grouzdev D.S."/>
        </authorList>
    </citation>
    <scope>NUCLEOTIDE SEQUENCE [LARGE SCALE GENOMIC DNA]</scope>
    <source>
        <strain evidence="7 8">BB-1</strain>
    </source>
</reference>
<dbReference type="Gene3D" id="3.30.300.30">
    <property type="match status" value="1"/>
</dbReference>
<proteinExistence type="inferred from homology"/>
<keyword evidence="4" id="KW-0067">ATP-binding</keyword>
<organism evidence="7 8">
    <name type="scientific">Magnetospirillum moscoviense</name>
    <dbReference type="NCBI Taxonomy" id="1437059"/>
    <lineage>
        <taxon>Bacteria</taxon>
        <taxon>Pseudomonadati</taxon>
        <taxon>Pseudomonadota</taxon>
        <taxon>Alphaproteobacteria</taxon>
        <taxon>Rhodospirillales</taxon>
        <taxon>Rhodospirillaceae</taxon>
        <taxon>Magnetospirillum</taxon>
    </lineage>
</organism>
<dbReference type="STRING" id="1437059.A6A05_11685"/>
<keyword evidence="2" id="KW-0436">Ligase</keyword>
<keyword evidence="3" id="KW-0547">Nucleotide-binding</keyword>
<dbReference type="AlphaFoldDB" id="A0A178MRR7"/>
<evidence type="ECO:0000256" key="1">
    <source>
        <dbReference type="ARBA" id="ARBA00006432"/>
    </source>
</evidence>
<dbReference type="GO" id="GO:0016405">
    <property type="term" value="F:CoA-ligase activity"/>
    <property type="evidence" value="ECO:0007669"/>
    <property type="project" value="UniProtKB-ARBA"/>
</dbReference>
<dbReference type="SUPFAM" id="SSF56801">
    <property type="entry name" value="Acetyl-CoA synthetase-like"/>
    <property type="match status" value="1"/>
</dbReference>
<dbReference type="Proteomes" id="UP000078543">
    <property type="component" value="Unassembled WGS sequence"/>
</dbReference>
<dbReference type="Gene3D" id="3.40.50.12780">
    <property type="entry name" value="N-terminal domain of ligase-like"/>
    <property type="match status" value="1"/>
</dbReference>
<dbReference type="GO" id="GO:0006637">
    <property type="term" value="P:acyl-CoA metabolic process"/>
    <property type="evidence" value="ECO:0007669"/>
    <property type="project" value="TreeGrafter"/>
</dbReference>
<dbReference type="OrthoDB" id="4471305at2"/>
<dbReference type="EMBL" id="LWQU01000135">
    <property type="protein sequence ID" value="OAN50775.1"/>
    <property type="molecule type" value="Genomic_DNA"/>
</dbReference>
<dbReference type="GO" id="GO:0005524">
    <property type="term" value="F:ATP binding"/>
    <property type="evidence" value="ECO:0007669"/>
    <property type="project" value="UniProtKB-KW"/>
</dbReference>
<evidence type="ECO:0000313" key="8">
    <source>
        <dbReference type="Proteomes" id="UP000078543"/>
    </source>
</evidence>
<protein>
    <submittedName>
        <fullName evidence="7">Acyl-CoA synthetase</fullName>
    </submittedName>
</protein>
<dbReference type="RefSeq" id="WP_068499941.1">
    <property type="nucleotide sequence ID" value="NZ_LWQU01000135.1"/>
</dbReference>
<dbReference type="GO" id="GO:0004321">
    <property type="term" value="F:fatty-acyl-CoA synthase activity"/>
    <property type="evidence" value="ECO:0007669"/>
    <property type="project" value="TreeGrafter"/>
</dbReference>
<evidence type="ECO:0000256" key="2">
    <source>
        <dbReference type="ARBA" id="ARBA00022598"/>
    </source>
</evidence>
<evidence type="ECO:0000256" key="3">
    <source>
        <dbReference type="ARBA" id="ARBA00022741"/>
    </source>
</evidence>
<dbReference type="GO" id="GO:0015645">
    <property type="term" value="F:fatty acid ligase activity"/>
    <property type="evidence" value="ECO:0007669"/>
    <property type="project" value="TreeGrafter"/>
</dbReference>